<dbReference type="EMBL" id="CP003642">
    <property type="protein sequence ID" value="AFZ24191.1"/>
    <property type="molecule type" value="Genomic_DNA"/>
</dbReference>
<evidence type="ECO:0008006" key="3">
    <source>
        <dbReference type="Google" id="ProtNLM"/>
    </source>
</evidence>
<dbReference type="AlphaFoldDB" id="K9WWM7"/>
<dbReference type="OrthoDB" id="573997at2"/>
<dbReference type="Proteomes" id="UP000010475">
    <property type="component" value="Chromosome"/>
</dbReference>
<protein>
    <recommendedName>
        <fullName evidence="3">Ketohydroxyglutarate aldolase</fullName>
    </recommendedName>
</protein>
<reference evidence="1 2" key="1">
    <citation type="submission" date="2012-06" db="EMBL/GenBank/DDBJ databases">
        <title>Finished chromosome of genome of Cylindrospermum stagnale PCC 7417.</title>
        <authorList>
            <consortium name="US DOE Joint Genome Institute"/>
            <person name="Gugger M."/>
            <person name="Coursin T."/>
            <person name="Rippka R."/>
            <person name="Tandeau De Marsac N."/>
            <person name="Huntemann M."/>
            <person name="Wei C.-L."/>
            <person name="Han J."/>
            <person name="Detter J.C."/>
            <person name="Han C."/>
            <person name="Tapia R."/>
            <person name="Chen A."/>
            <person name="Kyrpides N."/>
            <person name="Mavromatis K."/>
            <person name="Markowitz V."/>
            <person name="Szeto E."/>
            <person name="Ivanova N."/>
            <person name="Pagani I."/>
            <person name="Pati A."/>
            <person name="Goodwin L."/>
            <person name="Nordberg H.P."/>
            <person name="Cantor M.N."/>
            <person name="Hua S.X."/>
            <person name="Woyke T."/>
            <person name="Kerfeld C.A."/>
        </authorList>
    </citation>
    <scope>NUCLEOTIDE SEQUENCE [LARGE SCALE GENOMIC DNA]</scope>
    <source>
        <strain evidence="1 2">PCC 7417</strain>
    </source>
</reference>
<accession>K9WWM7</accession>
<name>K9WWM7_9NOST</name>
<evidence type="ECO:0000313" key="2">
    <source>
        <dbReference type="Proteomes" id="UP000010475"/>
    </source>
</evidence>
<dbReference type="STRING" id="56107.Cylst_1943"/>
<dbReference type="RefSeq" id="WP_015207447.1">
    <property type="nucleotide sequence ID" value="NC_019757.1"/>
</dbReference>
<dbReference type="HOGENOM" id="CLU_184449_1_0_3"/>
<proteinExistence type="predicted"/>
<dbReference type="KEGG" id="csg:Cylst_1943"/>
<sequence>MSKVNLSISVDENHMNKILEVADNLHSAGMNVQQVLDKLGILTGSCDLDKVETLSRVEGVSHVELSREYQLEPPESDIQ</sequence>
<organism evidence="1 2">
    <name type="scientific">Cylindrospermum stagnale PCC 7417</name>
    <dbReference type="NCBI Taxonomy" id="56107"/>
    <lineage>
        <taxon>Bacteria</taxon>
        <taxon>Bacillati</taxon>
        <taxon>Cyanobacteriota</taxon>
        <taxon>Cyanophyceae</taxon>
        <taxon>Nostocales</taxon>
        <taxon>Nostocaceae</taxon>
        <taxon>Cylindrospermum</taxon>
    </lineage>
</organism>
<evidence type="ECO:0000313" key="1">
    <source>
        <dbReference type="EMBL" id="AFZ24191.1"/>
    </source>
</evidence>
<gene>
    <name evidence="1" type="ORF">Cylst_1943</name>
</gene>
<dbReference type="eggNOG" id="ENOG50338XW">
    <property type="taxonomic scope" value="Bacteria"/>
</dbReference>
<keyword evidence="2" id="KW-1185">Reference proteome</keyword>